<dbReference type="NCBIfam" id="TIGR01868">
    <property type="entry name" value="casD_Cas5e"/>
    <property type="match status" value="1"/>
</dbReference>
<organism evidence="2 3">
    <name type="scientific">Desulfovibrio piger ATCC 29098</name>
    <dbReference type="NCBI Taxonomy" id="411464"/>
    <lineage>
        <taxon>Bacteria</taxon>
        <taxon>Pseudomonadati</taxon>
        <taxon>Thermodesulfobacteriota</taxon>
        <taxon>Desulfovibrionia</taxon>
        <taxon>Desulfovibrionales</taxon>
        <taxon>Desulfovibrionaceae</taxon>
        <taxon>Desulfovibrio</taxon>
    </lineage>
</organism>
<accession>B6WQ63</accession>
<protein>
    <submittedName>
        <fullName evidence="2">CRISPR system CASCADE complex protein CasD</fullName>
    </submittedName>
</protein>
<dbReference type="GO" id="GO:0003723">
    <property type="term" value="F:RNA binding"/>
    <property type="evidence" value="ECO:0007669"/>
    <property type="project" value="InterPro"/>
</dbReference>
<dbReference type="AlphaFoldDB" id="B6WQ63"/>
<dbReference type="HOGENOM" id="CLU_084726_1_1_7"/>
<dbReference type="InterPro" id="IPR021124">
    <property type="entry name" value="CRISPR-assoc_prot_Cas5"/>
</dbReference>
<dbReference type="EMBL" id="ABXU01000009">
    <property type="protein sequence ID" value="EEB34864.1"/>
    <property type="molecule type" value="Genomic_DNA"/>
</dbReference>
<keyword evidence="1" id="KW-0051">Antiviral defense</keyword>
<dbReference type="InterPro" id="IPR013422">
    <property type="entry name" value="CRISPR-assoc_prot_Cas5_N"/>
</dbReference>
<dbReference type="Proteomes" id="UP000003676">
    <property type="component" value="Unassembled WGS sequence"/>
</dbReference>
<sequence>MCAETVCLAIRLEGPLQAWGSASQYNRRLTDLLPSRSAVTGMLCAALGLGRGSTEETDFLREMTGVRMLAVVVPRRMGGTALPVRRLEDYHTVQDTAKADGGLKDCHITRRQYLLDAAFRVFLSGSRALLEKAGAALQDPVWGLWLGRKSCIPTAPVFAGIFADEQAAIAACVPEGLDGCLRSRDALSFAEGTDSVADMPLSFASSARAFALRRVRLDHGDEDAS</sequence>
<dbReference type="GO" id="GO:0051607">
    <property type="term" value="P:defense response to virus"/>
    <property type="evidence" value="ECO:0007669"/>
    <property type="project" value="UniProtKB-KW"/>
</dbReference>
<reference evidence="2 3" key="2">
    <citation type="submission" date="2008-10" db="EMBL/GenBank/DDBJ databases">
        <authorList>
            <person name="Fulton L."/>
            <person name="Clifton S."/>
            <person name="Fulton B."/>
            <person name="Xu J."/>
            <person name="Minx P."/>
            <person name="Pepin K.H."/>
            <person name="Johnson M."/>
            <person name="Bhonagiri V."/>
            <person name="Nash W.E."/>
            <person name="Mardis E.R."/>
            <person name="Wilson R.K."/>
        </authorList>
    </citation>
    <scope>NUCLEOTIDE SEQUENCE [LARGE SCALE GENOMIC DNA]</scope>
    <source>
        <strain evidence="2 3">ATCC 29098</strain>
    </source>
</reference>
<evidence type="ECO:0000313" key="2">
    <source>
        <dbReference type="EMBL" id="EEB34864.1"/>
    </source>
</evidence>
<name>B6WQ63_9BACT</name>
<dbReference type="CDD" id="cd09645">
    <property type="entry name" value="Cas5_I-E"/>
    <property type="match status" value="1"/>
</dbReference>
<evidence type="ECO:0000256" key="1">
    <source>
        <dbReference type="ARBA" id="ARBA00023118"/>
    </source>
</evidence>
<evidence type="ECO:0000313" key="3">
    <source>
        <dbReference type="Proteomes" id="UP000003676"/>
    </source>
</evidence>
<dbReference type="RefSeq" id="WP_006003786.1">
    <property type="nucleotide sequence ID" value="NZ_DS996351.1"/>
</dbReference>
<comment type="caution">
    <text evidence="2">The sequence shown here is derived from an EMBL/GenBank/DDBJ whole genome shotgun (WGS) entry which is preliminary data.</text>
</comment>
<dbReference type="eggNOG" id="ENOG502ZBPB">
    <property type="taxonomic scope" value="Bacteria"/>
</dbReference>
<dbReference type="Gene3D" id="3.30.70.2660">
    <property type="match status" value="1"/>
</dbReference>
<gene>
    <name evidence="2" type="primary">casD</name>
    <name evidence="2" type="ORF">DESPIG_00187</name>
</gene>
<proteinExistence type="predicted"/>
<reference evidence="2 3" key="1">
    <citation type="submission" date="2008-10" db="EMBL/GenBank/DDBJ databases">
        <title>Draft genome sequence of Desulvovibrio piger (ATCC 29098).</title>
        <authorList>
            <person name="Sudarsanam P."/>
            <person name="Ley R."/>
            <person name="Guruge J."/>
            <person name="Turnbaugh P.J."/>
            <person name="Mahowald M."/>
            <person name="Liep D."/>
            <person name="Gordon J."/>
        </authorList>
    </citation>
    <scope>NUCLEOTIDE SEQUENCE [LARGE SCALE GENOMIC DNA]</scope>
    <source>
        <strain evidence="2 3">ATCC 29098</strain>
    </source>
</reference>
<dbReference type="OrthoDB" id="5704083at2"/>
<dbReference type="NCBIfam" id="TIGR02593">
    <property type="entry name" value="CRISPR_cas5"/>
    <property type="match status" value="1"/>
</dbReference>
<dbReference type="Pfam" id="PF09704">
    <property type="entry name" value="Cas_Cas5d"/>
    <property type="match status" value="1"/>
</dbReference>
<dbReference type="InterPro" id="IPR010147">
    <property type="entry name" value="CRISPR-assoc_prot_CasD"/>
</dbReference>
<dbReference type="GO" id="GO:0043571">
    <property type="term" value="P:maintenance of CRISPR repeat elements"/>
    <property type="evidence" value="ECO:0007669"/>
    <property type="project" value="InterPro"/>
</dbReference>